<dbReference type="OrthoDB" id="9800582at2"/>
<gene>
    <name evidence="6" type="ORF">A9308_06050</name>
</gene>
<dbReference type="STRING" id="34059.A9308_06050"/>
<dbReference type="RefSeq" id="WP_067236360.1">
    <property type="nucleotide sequence ID" value="NZ_LZMZ01000013.1"/>
</dbReference>
<evidence type="ECO:0000313" key="7">
    <source>
        <dbReference type="Proteomes" id="UP000092508"/>
    </source>
</evidence>
<dbReference type="PANTHER" id="PTHR11085:SF4">
    <property type="entry name" value="NAD-DEPENDENT PROTEIN DEACYLASE"/>
    <property type="match status" value="1"/>
</dbReference>
<evidence type="ECO:0000256" key="3">
    <source>
        <dbReference type="ARBA" id="ARBA00023027"/>
    </source>
</evidence>
<feature type="binding site" evidence="4">
    <location>
        <position position="162"/>
    </location>
    <ligand>
        <name>Zn(2+)</name>
        <dbReference type="ChEBI" id="CHEBI:29105"/>
    </ligand>
</feature>
<feature type="binding site" evidence="4">
    <location>
        <position position="142"/>
    </location>
    <ligand>
        <name>Zn(2+)</name>
        <dbReference type="ChEBI" id="CHEBI:29105"/>
    </ligand>
</feature>
<dbReference type="InterPro" id="IPR050134">
    <property type="entry name" value="NAD-dep_sirtuin_deacylases"/>
</dbReference>
<dbReference type="Gene3D" id="3.30.1600.10">
    <property type="entry name" value="SIR2/SIRT2 'Small Domain"/>
    <property type="match status" value="1"/>
</dbReference>
<dbReference type="InterPro" id="IPR026591">
    <property type="entry name" value="Sirtuin_cat_small_dom_sf"/>
</dbReference>
<dbReference type="InterPro" id="IPR029035">
    <property type="entry name" value="DHS-like_NAD/FAD-binding_dom"/>
</dbReference>
<feature type="binding site" evidence="4">
    <location>
        <position position="165"/>
    </location>
    <ligand>
        <name>Zn(2+)</name>
        <dbReference type="ChEBI" id="CHEBI:29105"/>
    </ligand>
</feature>
<dbReference type="GO" id="GO:0046872">
    <property type="term" value="F:metal ion binding"/>
    <property type="evidence" value="ECO:0007669"/>
    <property type="project" value="UniProtKB-KW"/>
</dbReference>
<proteinExistence type="predicted"/>
<keyword evidence="2" id="KW-0808">Transferase</keyword>
<dbReference type="GO" id="GO:0070403">
    <property type="term" value="F:NAD+ binding"/>
    <property type="evidence" value="ECO:0007669"/>
    <property type="project" value="InterPro"/>
</dbReference>
<dbReference type="Pfam" id="PF02146">
    <property type="entry name" value="SIR2"/>
    <property type="match status" value="1"/>
</dbReference>
<name>A0A1B8QCX8_9GAMM</name>
<dbReference type="NCBIfam" id="NF001753">
    <property type="entry name" value="PRK00481.1-3"/>
    <property type="match status" value="1"/>
</dbReference>
<dbReference type="Proteomes" id="UP000092508">
    <property type="component" value="Unassembled WGS sequence"/>
</dbReference>
<organism evidence="6 7">
    <name type="scientific">Faucicola atlantae</name>
    <dbReference type="NCBI Taxonomy" id="34059"/>
    <lineage>
        <taxon>Bacteria</taxon>
        <taxon>Pseudomonadati</taxon>
        <taxon>Pseudomonadota</taxon>
        <taxon>Gammaproteobacteria</taxon>
        <taxon>Moraxellales</taxon>
        <taxon>Moraxellaceae</taxon>
        <taxon>Faucicola</taxon>
    </lineage>
</organism>
<evidence type="ECO:0000256" key="2">
    <source>
        <dbReference type="ARBA" id="ARBA00022679"/>
    </source>
</evidence>
<keyword evidence="3" id="KW-0520">NAD</keyword>
<dbReference type="EMBL" id="LZMZ01000013">
    <property type="protein sequence ID" value="OBX79082.1"/>
    <property type="molecule type" value="Genomic_DNA"/>
</dbReference>
<evidence type="ECO:0000313" key="6">
    <source>
        <dbReference type="EMBL" id="OBX79082.1"/>
    </source>
</evidence>
<dbReference type="GO" id="GO:0017136">
    <property type="term" value="F:histone deacetylase activity, NAD-dependent"/>
    <property type="evidence" value="ECO:0007669"/>
    <property type="project" value="TreeGrafter"/>
</dbReference>
<dbReference type="PROSITE" id="PS50305">
    <property type="entry name" value="SIRTUIN"/>
    <property type="match status" value="1"/>
</dbReference>
<dbReference type="PANTHER" id="PTHR11085">
    <property type="entry name" value="NAD-DEPENDENT PROTEIN DEACYLASE SIRTUIN-5, MITOCHONDRIAL-RELATED"/>
    <property type="match status" value="1"/>
</dbReference>
<feature type="binding site" evidence="4">
    <location>
        <position position="139"/>
    </location>
    <ligand>
        <name>Zn(2+)</name>
        <dbReference type="ChEBI" id="CHEBI:29105"/>
    </ligand>
</feature>
<dbReference type="SUPFAM" id="SSF52467">
    <property type="entry name" value="DHS-like NAD/FAD-binding domain"/>
    <property type="match status" value="1"/>
</dbReference>
<keyword evidence="4" id="KW-0862">Zinc</keyword>
<reference evidence="6 7" key="1">
    <citation type="submission" date="2016-06" db="EMBL/GenBank/DDBJ databases">
        <title>Draft genome of Moraxella atlantae CCUG 66109.</title>
        <authorList>
            <person name="Salva-Serra F."/>
            <person name="Engstrom-Jakobsson H."/>
            <person name="Thorell K."/>
            <person name="Gonzales-Siles L."/>
            <person name="Karlsson R."/>
            <person name="Boulund F."/>
            <person name="Engstrand L."/>
            <person name="Kristiansson E."/>
            <person name="Moore E."/>
        </authorList>
    </citation>
    <scope>NUCLEOTIDE SEQUENCE [LARGE SCALE GENOMIC DNA]</scope>
    <source>
        <strain evidence="6 7">CCUG 66109</strain>
    </source>
</reference>
<protein>
    <recommendedName>
        <fullName evidence="1">protein acetyllysine N-acetyltransferase</fullName>
        <ecNumber evidence="1">2.3.1.286</ecNumber>
    </recommendedName>
</protein>
<feature type="domain" description="Deacetylase sirtuin-type" evidence="5">
    <location>
        <begin position="4"/>
        <end position="257"/>
    </location>
</feature>
<feature type="active site" description="Proton acceptor" evidence="4">
    <location>
        <position position="131"/>
    </location>
</feature>
<dbReference type="Gene3D" id="3.40.50.1220">
    <property type="entry name" value="TPP-binding domain"/>
    <property type="match status" value="1"/>
</dbReference>
<comment type="caution">
    <text evidence="6">The sequence shown here is derived from an EMBL/GenBank/DDBJ whole genome shotgun (WGS) entry which is preliminary data.</text>
</comment>
<dbReference type="EC" id="2.3.1.286" evidence="1"/>
<evidence type="ECO:0000259" key="5">
    <source>
        <dbReference type="PROSITE" id="PS50305"/>
    </source>
</evidence>
<sequence>MPTPHTLIDTTDFAAAVTTLRHAKRIAVLTGAGVSAESGIPTFRDRLTGLWARYQPEYLVSIAAFEREPDVVLRWHNWWREQIADKQPNAAHHALAQWQQQAQAVGKTLMLMSQNVDSLHEAAGADVVKLHGTLAHEQCQNCGMVFEPSDIARMHLATPATCPHCDGRLRPAIVWFGEMLPPEAWQRAERACQHCDVLVSIGTSSVVYPAAGLIDIAKHHGATVIEINPTPTQTPAVDIVLAGKAGEVLPLLVNALD</sequence>
<keyword evidence="4" id="KW-0479">Metal-binding</keyword>
<evidence type="ECO:0000256" key="4">
    <source>
        <dbReference type="PROSITE-ProRule" id="PRU00236"/>
    </source>
</evidence>
<dbReference type="AlphaFoldDB" id="A0A1B8QCX8"/>
<accession>A0A1B8QCX8</accession>
<dbReference type="InterPro" id="IPR003000">
    <property type="entry name" value="Sirtuin"/>
</dbReference>
<evidence type="ECO:0000256" key="1">
    <source>
        <dbReference type="ARBA" id="ARBA00012928"/>
    </source>
</evidence>
<dbReference type="InterPro" id="IPR026590">
    <property type="entry name" value="Ssirtuin_cat_dom"/>
</dbReference>